<evidence type="ECO:0000313" key="3">
    <source>
        <dbReference type="Proteomes" id="UP000612585"/>
    </source>
</evidence>
<reference evidence="2" key="1">
    <citation type="submission" date="2021-01" db="EMBL/GenBank/DDBJ databases">
        <title>Whole genome shotgun sequence of Virgisporangium aurantiacum NBRC 16421.</title>
        <authorList>
            <person name="Komaki H."/>
            <person name="Tamura T."/>
        </authorList>
    </citation>
    <scope>NUCLEOTIDE SEQUENCE</scope>
    <source>
        <strain evidence="2">NBRC 16421</strain>
    </source>
</reference>
<evidence type="ECO:0000313" key="2">
    <source>
        <dbReference type="EMBL" id="GIJ52559.1"/>
    </source>
</evidence>
<name>A0A8J3YVQ8_9ACTN</name>
<dbReference type="Proteomes" id="UP000612585">
    <property type="component" value="Unassembled WGS sequence"/>
</dbReference>
<dbReference type="Pfam" id="PF20208">
    <property type="entry name" value="ARPP-1"/>
    <property type="match status" value="1"/>
</dbReference>
<keyword evidence="3" id="KW-1185">Reference proteome</keyword>
<gene>
    <name evidence="2" type="ORF">Vau01_000750</name>
</gene>
<proteinExistence type="predicted"/>
<dbReference type="AlphaFoldDB" id="A0A8J3YVQ8"/>
<dbReference type="InterPro" id="IPR046699">
    <property type="entry name" value="ARPP-1"/>
</dbReference>
<sequence>MTALAMIDLAGFRLGAPQRAGVLTMVPVFGPAYPGVLSPRDGVKLARVDGYGTVILRNPGNDGVAIVPLHVGYVQDGAQNHALCRSAFLAAGQELRFEDACCVQESVGGYLGERDQWFFTLPLELRATALALRGETNYTKLWPAIRTLNRSYRLPGRGHLESILARKRHMLTQFRSRLELVAGQLGALFFLGSRLVGAEIAPSPAFFADVWPALVCFAYGPAAMRREPAAEETAEPYAVTTLDELVALREAELRERAGEVRGWIDAANWAAPAVTEEDRYLHMRLCTVDGERVAGQVVLADERPVYASLFAKEIV</sequence>
<dbReference type="RefSeq" id="WP_203985619.1">
    <property type="nucleotide sequence ID" value="NZ_BOPG01000002.1"/>
</dbReference>
<organism evidence="2 3">
    <name type="scientific">Virgisporangium aurantiacum</name>
    <dbReference type="NCBI Taxonomy" id="175570"/>
    <lineage>
        <taxon>Bacteria</taxon>
        <taxon>Bacillati</taxon>
        <taxon>Actinomycetota</taxon>
        <taxon>Actinomycetes</taxon>
        <taxon>Micromonosporales</taxon>
        <taxon>Micromonosporaceae</taxon>
        <taxon>Virgisporangium</taxon>
    </lineage>
</organism>
<protein>
    <recommendedName>
        <fullName evidence="1">ARG and Rhodanese-Phosphatase-superfamily-associated domain-containing protein</fullName>
    </recommendedName>
</protein>
<accession>A0A8J3YVQ8</accession>
<feature type="domain" description="ARG and Rhodanese-Phosphatase-superfamily-associated" evidence="1">
    <location>
        <begin position="12"/>
        <end position="274"/>
    </location>
</feature>
<dbReference type="EMBL" id="BOPG01000002">
    <property type="protein sequence ID" value="GIJ52559.1"/>
    <property type="molecule type" value="Genomic_DNA"/>
</dbReference>
<evidence type="ECO:0000259" key="1">
    <source>
        <dbReference type="Pfam" id="PF20208"/>
    </source>
</evidence>
<comment type="caution">
    <text evidence="2">The sequence shown here is derived from an EMBL/GenBank/DDBJ whole genome shotgun (WGS) entry which is preliminary data.</text>
</comment>